<keyword evidence="2" id="KW-0804">Transcription</keyword>
<dbReference type="PANTHER" id="PTHR34236">
    <property type="entry name" value="DIMETHYL SULFOXIDE REDUCTASE TRANSCRIPTIONAL ACTIVATOR"/>
    <property type="match status" value="1"/>
</dbReference>
<dbReference type="AlphaFoldDB" id="A0ABD5YQ13"/>
<evidence type="ECO:0000259" key="3">
    <source>
        <dbReference type="Pfam" id="PF04967"/>
    </source>
</evidence>
<sequence>MISEITATHERLSQLKDEFDTAGFTYDIVSVTQTTDSTGLLTDRQRQVMTGALEQGYYGTPRECSLITLADALAVSKSTASVVLHNAEETVIKEFFTESVE</sequence>
<dbReference type="EMBL" id="JBHTAX010000001">
    <property type="protein sequence ID" value="MFC7191433.1"/>
    <property type="molecule type" value="Genomic_DNA"/>
</dbReference>
<dbReference type="PANTHER" id="PTHR34236:SF1">
    <property type="entry name" value="DIMETHYL SULFOXIDE REDUCTASE TRANSCRIPTIONAL ACTIVATOR"/>
    <property type="match status" value="1"/>
</dbReference>
<evidence type="ECO:0000256" key="1">
    <source>
        <dbReference type="ARBA" id="ARBA00023015"/>
    </source>
</evidence>
<reference evidence="4 5" key="1">
    <citation type="journal article" date="2019" name="Int. J. Syst. Evol. Microbiol.">
        <title>The Global Catalogue of Microorganisms (GCM) 10K type strain sequencing project: providing services to taxonomists for standard genome sequencing and annotation.</title>
        <authorList>
            <consortium name="The Broad Institute Genomics Platform"/>
            <consortium name="The Broad Institute Genome Sequencing Center for Infectious Disease"/>
            <person name="Wu L."/>
            <person name="Ma J."/>
        </authorList>
    </citation>
    <scope>NUCLEOTIDE SEQUENCE [LARGE SCALE GENOMIC DNA]</scope>
    <source>
        <strain evidence="4 5">RDMS1</strain>
    </source>
</reference>
<evidence type="ECO:0000313" key="5">
    <source>
        <dbReference type="Proteomes" id="UP001596417"/>
    </source>
</evidence>
<proteinExistence type="predicted"/>
<accession>A0ABD5YQ13</accession>
<dbReference type="Proteomes" id="UP001596417">
    <property type="component" value="Unassembled WGS sequence"/>
</dbReference>
<name>A0ABD5YQ13_9EURY</name>
<feature type="domain" description="HTH bat-type" evidence="3">
    <location>
        <begin position="41"/>
        <end position="93"/>
    </location>
</feature>
<keyword evidence="1" id="KW-0805">Transcription regulation</keyword>
<dbReference type="RefSeq" id="WP_264555642.1">
    <property type="nucleotide sequence ID" value="NZ_CP109979.1"/>
</dbReference>
<dbReference type="Pfam" id="PF04967">
    <property type="entry name" value="HTH_10"/>
    <property type="match status" value="1"/>
</dbReference>
<dbReference type="InterPro" id="IPR007050">
    <property type="entry name" value="HTH_bacterioopsin"/>
</dbReference>
<evidence type="ECO:0000313" key="4">
    <source>
        <dbReference type="EMBL" id="MFC7191433.1"/>
    </source>
</evidence>
<dbReference type="GeneID" id="76201165"/>
<comment type="caution">
    <text evidence="4">The sequence shown here is derived from an EMBL/GenBank/DDBJ whole genome shotgun (WGS) entry which is preliminary data.</text>
</comment>
<organism evidence="4 5">
    <name type="scientific">Halocatena marina</name>
    <dbReference type="NCBI Taxonomy" id="2934937"/>
    <lineage>
        <taxon>Archaea</taxon>
        <taxon>Methanobacteriati</taxon>
        <taxon>Methanobacteriota</taxon>
        <taxon>Stenosarchaea group</taxon>
        <taxon>Halobacteria</taxon>
        <taxon>Halobacteriales</taxon>
        <taxon>Natronomonadaceae</taxon>
        <taxon>Halocatena</taxon>
    </lineage>
</organism>
<evidence type="ECO:0000256" key="2">
    <source>
        <dbReference type="ARBA" id="ARBA00023163"/>
    </source>
</evidence>
<keyword evidence="5" id="KW-1185">Reference proteome</keyword>
<protein>
    <submittedName>
        <fullName evidence="4">Helix-turn-helix domain-containing protein</fullName>
    </submittedName>
</protein>
<gene>
    <name evidence="4" type="ORF">ACFQL7_17595</name>
</gene>